<protein>
    <submittedName>
        <fullName evidence="2">Uncharacterized protein</fullName>
    </submittedName>
</protein>
<evidence type="ECO:0000256" key="1">
    <source>
        <dbReference type="SAM" id="Phobius"/>
    </source>
</evidence>
<proteinExistence type="predicted"/>
<dbReference type="Proteomes" id="UP000244880">
    <property type="component" value="Unassembled WGS sequence"/>
</dbReference>
<feature type="transmembrane region" description="Helical" evidence="1">
    <location>
        <begin position="6"/>
        <end position="27"/>
    </location>
</feature>
<organism evidence="2 3">
    <name type="scientific">Ascidiaceihabitans donghaensis</name>
    <dbReference type="NCBI Taxonomy" id="1510460"/>
    <lineage>
        <taxon>Bacteria</taxon>
        <taxon>Pseudomonadati</taxon>
        <taxon>Pseudomonadota</taxon>
        <taxon>Alphaproteobacteria</taxon>
        <taxon>Rhodobacterales</taxon>
        <taxon>Paracoccaceae</taxon>
        <taxon>Ascidiaceihabitans</taxon>
    </lineage>
</organism>
<evidence type="ECO:0000313" key="3">
    <source>
        <dbReference type="Proteomes" id="UP000244880"/>
    </source>
</evidence>
<reference evidence="2 3" key="1">
    <citation type="submission" date="2018-03" db="EMBL/GenBank/DDBJ databases">
        <authorList>
            <person name="Keele B.F."/>
        </authorList>
    </citation>
    <scope>NUCLEOTIDE SEQUENCE [LARGE SCALE GENOMIC DNA]</scope>
    <source>
        <strain evidence="2 3">CECT 8599</strain>
    </source>
</reference>
<sequence length="30" mass="3352">MLVGEAIDTLLNLSTFAFIGAMVWLLLRKD</sequence>
<keyword evidence="1" id="KW-0472">Membrane</keyword>
<keyword evidence="3" id="KW-1185">Reference proteome</keyword>
<evidence type="ECO:0000313" key="2">
    <source>
        <dbReference type="EMBL" id="SPH20625.1"/>
    </source>
</evidence>
<keyword evidence="1" id="KW-0812">Transmembrane</keyword>
<gene>
    <name evidence="2" type="ORF">ASD8599_01364</name>
</gene>
<name>A0A2R8BC50_9RHOB</name>
<dbReference type="AlphaFoldDB" id="A0A2R8BC50"/>
<accession>A0A2R8BC50</accession>
<keyword evidence="1" id="KW-1133">Transmembrane helix</keyword>
<dbReference type="EMBL" id="OMOR01000001">
    <property type="protein sequence ID" value="SPH20625.1"/>
    <property type="molecule type" value="Genomic_DNA"/>
</dbReference>